<reference evidence="3" key="1">
    <citation type="submission" date="2017-10" db="EMBL/GenBank/DDBJ databases">
        <title>Rapid genome shrinkage in a self-fertile nematode reveals novel sperm competition proteins.</title>
        <authorList>
            <person name="Yin D."/>
            <person name="Schwarz E.M."/>
            <person name="Thomas C.G."/>
            <person name="Felde R.L."/>
            <person name="Korf I.F."/>
            <person name="Cutter A.D."/>
            <person name="Schartner C.M."/>
            <person name="Ralston E.J."/>
            <person name="Meyer B.J."/>
            <person name="Haag E.S."/>
        </authorList>
    </citation>
    <scope>NUCLEOTIDE SEQUENCE [LARGE SCALE GENOMIC DNA]</scope>
    <source>
        <strain evidence="3">JU1422</strain>
    </source>
</reference>
<dbReference type="PANTHER" id="PTHR21479">
    <property type="match status" value="1"/>
</dbReference>
<dbReference type="Pfam" id="PF05912">
    <property type="entry name" value="DUF870"/>
    <property type="match status" value="1"/>
</dbReference>
<dbReference type="AlphaFoldDB" id="A0A2G5UAN1"/>
<keyword evidence="1" id="KW-0732">Signal</keyword>
<name>A0A2G5UAN1_9PELO</name>
<feature type="signal peptide" evidence="1">
    <location>
        <begin position="1"/>
        <end position="16"/>
    </location>
</feature>
<dbReference type="InterPro" id="IPR008588">
    <property type="entry name" value="DUF870_CAE_spp"/>
</dbReference>
<evidence type="ECO:0000313" key="2">
    <source>
        <dbReference type="EMBL" id="PIC36503.1"/>
    </source>
</evidence>
<keyword evidence="3" id="KW-1185">Reference proteome</keyword>
<feature type="chain" id="PRO_5013552592" description="Glycosyltransferase family 92 protein" evidence="1">
    <location>
        <begin position="17"/>
        <end position="128"/>
    </location>
</feature>
<sequence length="128" mass="15531">MIILFLFLLFLPPIFSFEFIFTGYFTCKWTDEPFVQDFLLMDWDTITRDDKIKQAREWSTDVYPYAYEVWGEEDGDGPWDNYYELYYQITHNCTVSRKIVTQNFMFPEYSVHVSRVAEETIVHLPIQY</sequence>
<gene>
    <name evidence="2" type="primary">Cnig_chr_IV.g15469</name>
    <name evidence="2" type="ORF">B9Z55_015469</name>
</gene>
<comment type="caution">
    <text evidence="2">The sequence shown here is derived from an EMBL/GenBank/DDBJ whole genome shotgun (WGS) entry which is preliminary data.</text>
</comment>
<dbReference type="PANTHER" id="PTHR21479:SF25">
    <property type="entry name" value="APYRASE-RELATED"/>
    <property type="match status" value="1"/>
</dbReference>
<dbReference type="Proteomes" id="UP000230233">
    <property type="component" value="Chromosome IV"/>
</dbReference>
<dbReference type="EMBL" id="PDUG01000004">
    <property type="protein sequence ID" value="PIC36503.1"/>
    <property type="molecule type" value="Genomic_DNA"/>
</dbReference>
<proteinExistence type="predicted"/>
<accession>A0A2G5UAN1</accession>
<protein>
    <recommendedName>
        <fullName evidence="4">Glycosyltransferase family 92 protein</fullName>
    </recommendedName>
</protein>
<dbReference type="OrthoDB" id="5789176at2759"/>
<evidence type="ECO:0008006" key="4">
    <source>
        <dbReference type="Google" id="ProtNLM"/>
    </source>
</evidence>
<evidence type="ECO:0000256" key="1">
    <source>
        <dbReference type="SAM" id="SignalP"/>
    </source>
</evidence>
<evidence type="ECO:0000313" key="3">
    <source>
        <dbReference type="Proteomes" id="UP000230233"/>
    </source>
</evidence>
<organism evidence="2 3">
    <name type="scientific">Caenorhabditis nigoni</name>
    <dbReference type="NCBI Taxonomy" id="1611254"/>
    <lineage>
        <taxon>Eukaryota</taxon>
        <taxon>Metazoa</taxon>
        <taxon>Ecdysozoa</taxon>
        <taxon>Nematoda</taxon>
        <taxon>Chromadorea</taxon>
        <taxon>Rhabditida</taxon>
        <taxon>Rhabditina</taxon>
        <taxon>Rhabditomorpha</taxon>
        <taxon>Rhabditoidea</taxon>
        <taxon>Rhabditidae</taxon>
        <taxon>Peloderinae</taxon>
        <taxon>Caenorhabditis</taxon>
    </lineage>
</organism>